<dbReference type="InterPro" id="IPR004435">
    <property type="entry name" value="MobB_dom"/>
</dbReference>
<dbReference type="GO" id="GO:0005737">
    <property type="term" value="C:cytoplasm"/>
    <property type="evidence" value="ECO:0007669"/>
    <property type="project" value="UniProtKB-SubCell"/>
</dbReference>
<comment type="catalytic activity">
    <reaction evidence="4">
        <text>Mo-molybdopterin + GTP + H(+) = Mo-molybdopterin guanine dinucleotide + diphosphate</text>
        <dbReference type="Rhea" id="RHEA:34243"/>
        <dbReference type="ChEBI" id="CHEBI:15378"/>
        <dbReference type="ChEBI" id="CHEBI:33019"/>
        <dbReference type="ChEBI" id="CHEBI:37565"/>
        <dbReference type="ChEBI" id="CHEBI:71302"/>
        <dbReference type="ChEBI" id="CHEBI:71310"/>
        <dbReference type="EC" id="2.7.7.77"/>
    </reaction>
</comment>
<gene>
    <name evidence="4 7" type="primary">mobA</name>
    <name evidence="7" type="ORF">IOQ59_13010</name>
</gene>
<dbReference type="GO" id="GO:0005525">
    <property type="term" value="F:GTP binding"/>
    <property type="evidence" value="ECO:0007669"/>
    <property type="project" value="UniProtKB-UniRule"/>
</dbReference>
<comment type="domain">
    <text evidence="4">The N-terminal domain determines nucleotide recognition and specific binding, while the C-terminal domain determines the specific binding to the target protein.</text>
</comment>
<dbReference type="NCBIfam" id="TIGR00176">
    <property type="entry name" value="mobB"/>
    <property type="match status" value="1"/>
</dbReference>
<dbReference type="FunFam" id="3.40.50.300:FF:000920">
    <property type="entry name" value="Molybdopterin-guanine dinucleotide biosynthesis protein B"/>
    <property type="match status" value="1"/>
</dbReference>
<dbReference type="Gene3D" id="3.40.50.300">
    <property type="entry name" value="P-loop containing nucleotide triphosphate hydrolases"/>
    <property type="match status" value="1"/>
</dbReference>
<proteinExistence type="inferred from homology"/>
<dbReference type="EC" id="2.7.7.77" evidence="4"/>
<dbReference type="EMBL" id="JADEYS010000013">
    <property type="protein sequence ID" value="MBE9398174.1"/>
    <property type="molecule type" value="Genomic_DNA"/>
</dbReference>
<comment type="subcellular location">
    <subcellularLocation>
        <location evidence="4">Cytoplasm</location>
    </subcellularLocation>
</comment>
<comment type="similarity">
    <text evidence="4">Belongs to the MobA family.</text>
</comment>
<evidence type="ECO:0000256" key="2">
    <source>
        <dbReference type="ARBA" id="ARBA00023134"/>
    </source>
</evidence>
<dbReference type="InterPro" id="IPR025877">
    <property type="entry name" value="MobA-like_NTP_Trfase"/>
</dbReference>
<dbReference type="CDD" id="cd02503">
    <property type="entry name" value="MobA"/>
    <property type="match status" value="1"/>
</dbReference>
<keyword evidence="4" id="KW-0547">Nucleotide-binding</keyword>
<dbReference type="SUPFAM" id="SSF52540">
    <property type="entry name" value="P-loop containing nucleoside triphosphate hydrolases"/>
    <property type="match status" value="1"/>
</dbReference>
<feature type="binding site" evidence="4">
    <location>
        <position position="105"/>
    </location>
    <ligand>
        <name>GTP</name>
        <dbReference type="ChEBI" id="CHEBI:37565"/>
    </ligand>
</feature>
<dbReference type="Pfam" id="PF12804">
    <property type="entry name" value="NTP_transf_3"/>
    <property type="match status" value="1"/>
</dbReference>
<keyword evidence="4" id="KW-0963">Cytoplasm</keyword>
<organism evidence="7 8">
    <name type="scientific">Pontibacterium sinense</name>
    <dbReference type="NCBI Taxonomy" id="2781979"/>
    <lineage>
        <taxon>Bacteria</taxon>
        <taxon>Pseudomonadati</taxon>
        <taxon>Pseudomonadota</taxon>
        <taxon>Gammaproteobacteria</taxon>
        <taxon>Oceanospirillales</taxon>
        <taxon>Oceanospirillaceae</taxon>
        <taxon>Pontibacterium</taxon>
    </lineage>
</organism>
<feature type="binding site" evidence="4">
    <location>
        <begin position="16"/>
        <end position="18"/>
    </location>
    <ligand>
        <name>GTP</name>
        <dbReference type="ChEBI" id="CHEBI:37565"/>
    </ligand>
</feature>
<feature type="domain" description="MobA-like NTP transferase" evidence="6">
    <location>
        <begin position="13"/>
        <end position="167"/>
    </location>
</feature>
<keyword evidence="4" id="KW-0479">Metal-binding</keyword>
<feature type="binding site" evidence="4">
    <location>
        <position position="105"/>
    </location>
    <ligand>
        <name>Mg(2+)</name>
        <dbReference type="ChEBI" id="CHEBI:18420"/>
    </ligand>
</feature>
<dbReference type="RefSeq" id="WP_193953813.1">
    <property type="nucleotide sequence ID" value="NZ_JADEYS010000013.1"/>
</dbReference>
<comment type="function">
    <text evidence="4">Transfers a GMP moiety from GTP to Mo-molybdopterin (Mo-MPT) cofactor (Moco or molybdenum cofactor) to form Mo-molybdopterin guanine dinucleotide (Mo-MGD) cofactor.</text>
</comment>
<keyword evidence="8" id="KW-1185">Reference proteome</keyword>
<evidence type="ECO:0000313" key="7">
    <source>
        <dbReference type="EMBL" id="MBE9398174.1"/>
    </source>
</evidence>
<feature type="binding site" evidence="4">
    <location>
        <position position="57"/>
    </location>
    <ligand>
        <name>GTP</name>
        <dbReference type="ChEBI" id="CHEBI:37565"/>
    </ligand>
</feature>
<feature type="binding site" evidence="4">
    <location>
        <position position="75"/>
    </location>
    <ligand>
        <name>GTP</name>
        <dbReference type="ChEBI" id="CHEBI:37565"/>
    </ligand>
</feature>
<evidence type="ECO:0000256" key="3">
    <source>
        <dbReference type="ARBA" id="ARBA00023150"/>
    </source>
</evidence>
<feature type="binding site" evidence="4">
    <location>
        <position position="29"/>
    </location>
    <ligand>
        <name>GTP</name>
        <dbReference type="ChEBI" id="CHEBI:37565"/>
    </ligand>
</feature>
<dbReference type="InterPro" id="IPR052539">
    <property type="entry name" value="MGD_biosynthesis_adapter"/>
</dbReference>
<reference evidence="7" key="1">
    <citation type="submission" date="2020-10" db="EMBL/GenBank/DDBJ databases">
        <title>Bacterium isolated from coastal waters sediment.</title>
        <authorList>
            <person name="Chen R.-J."/>
            <person name="Lu D.-C."/>
            <person name="Zhu K.-L."/>
            <person name="Du Z.-J."/>
        </authorList>
    </citation>
    <scope>NUCLEOTIDE SEQUENCE</scope>
    <source>
        <strain evidence="7">N1Y112</strain>
    </source>
</reference>
<dbReference type="InterPro" id="IPR027417">
    <property type="entry name" value="P-loop_NTPase"/>
</dbReference>
<dbReference type="SUPFAM" id="SSF53448">
    <property type="entry name" value="Nucleotide-diphospho-sugar transferases"/>
    <property type="match status" value="1"/>
</dbReference>
<evidence type="ECO:0000313" key="8">
    <source>
        <dbReference type="Proteomes" id="UP000640333"/>
    </source>
</evidence>
<dbReference type="PANTHER" id="PTHR40072">
    <property type="entry name" value="MOLYBDOPTERIN-GUANINE DINUCLEOTIDE BIOSYNTHESIS ADAPTER PROTEIN-RELATED"/>
    <property type="match status" value="1"/>
</dbReference>
<dbReference type="InterPro" id="IPR013482">
    <property type="entry name" value="Molybde_CF_guanTrfase"/>
</dbReference>
<comment type="subunit">
    <text evidence="4">Monomer.</text>
</comment>
<dbReference type="NCBIfam" id="NF008021">
    <property type="entry name" value="PRK10751.1"/>
    <property type="match status" value="1"/>
</dbReference>
<evidence type="ECO:0000259" key="6">
    <source>
        <dbReference type="Pfam" id="PF12804"/>
    </source>
</evidence>
<keyword evidence="7" id="KW-0548">Nucleotidyltransferase</keyword>
<evidence type="ECO:0000259" key="5">
    <source>
        <dbReference type="Pfam" id="PF03205"/>
    </source>
</evidence>
<keyword evidence="4 7" id="KW-0808">Transferase</keyword>
<dbReference type="PANTHER" id="PTHR40072:SF1">
    <property type="entry name" value="MOLYBDOPTERIN-GUANINE DINUCLEOTIDE BIOSYNTHESIS ADAPTER PROTEIN"/>
    <property type="match status" value="1"/>
</dbReference>
<keyword evidence="2 4" id="KW-0342">GTP-binding</keyword>
<dbReference type="Proteomes" id="UP000640333">
    <property type="component" value="Unassembled WGS sequence"/>
</dbReference>
<dbReference type="InterPro" id="IPR029044">
    <property type="entry name" value="Nucleotide-diphossugar_trans"/>
</dbReference>
<evidence type="ECO:0000256" key="1">
    <source>
        <dbReference type="ARBA" id="ARBA00022842"/>
    </source>
</evidence>
<accession>A0A8J7JZV5</accession>
<dbReference type="Pfam" id="PF03205">
    <property type="entry name" value="MobB"/>
    <property type="match status" value="1"/>
</dbReference>
<sequence>MSELNKYAEKVTAVILAGGMARRMGGMDKGWVELSGKPLISHVLETIRPQVGRCLINANRSMDAYSALGMPIVSDLEGDFQGPLMGMATGLHHAPTDWVMFVPCDTPSLPDDLVNRMLKMAEASGAEIAVANDGNRMQSVVALMRRELLSSLQTALKEGERKVDRWYGQHKVVEVDFSDKPDAFVNVNSRDELAELQQMPALLGFVAWSGTGKTTLFRKLIPLLKEQGVRVGVIKHAHHKFDIDHPGKDSYELRKSGADQMLISSHTRWALMVEEDQGDYPSFARMLSRMDHSTLDLVLVEGFKREAIPKIELHRTVLEKDLIHPTDDSVIAIAADRPLALQREIPQLDINDETAVLQFVLDYLAEQQR</sequence>
<comment type="cofactor">
    <cofactor evidence="4">
        <name>Mg(2+)</name>
        <dbReference type="ChEBI" id="CHEBI:18420"/>
    </cofactor>
</comment>
<dbReference type="GO" id="GO:0006777">
    <property type="term" value="P:Mo-molybdopterin cofactor biosynthetic process"/>
    <property type="evidence" value="ECO:0007669"/>
    <property type="project" value="UniProtKB-KW"/>
</dbReference>
<evidence type="ECO:0000256" key="4">
    <source>
        <dbReference type="HAMAP-Rule" id="MF_00316"/>
    </source>
</evidence>
<comment type="caution">
    <text evidence="7">The sequence shown here is derived from an EMBL/GenBank/DDBJ whole genome shotgun (WGS) entry which is preliminary data.</text>
</comment>
<dbReference type="HAMAP" id="MF_00316">
    <property type="entry name" value="MobA"/>
    <property type="match status" value="1"/>
</dbReference>
<dbReference type="GO" id="GO:0046872">
    <property type="term" value="F:metal ion binding"/>
    <property type="evidence" value="ECO:0007669"/>
    <property type="project" value="UniProtKB-KW"/>
</dbReference>
<dbReference type="NCBIfam" id="TIGR02665">
    <property type="entry name" value="molyb_mobA"/>
    <property type="match status" value="1"/>
</dbReference>
<dbReference type="Gene3D" id="3.90.550.10">
    <property type="entry name" value="Spore Coat Polysaccharide Biosynthesis Protein SpsA, Chain A"/>
    <property type="match status" value="1"/>
</dbReference>
<protein>
    <recommendedName>
        <fullName evidence="4">Molybdenum cofactor guanylyltransferase</fullName>
        <shortName evidence="4">MoCo guanylyltransferase</shortName>
        <ecNumber evidence="4">2.7.7.77</ecNumber>
    </recommendedName>
    <alternativeName>
        <fullName evidence="4">GTP:molybdopterin guanylyltransferase</fullName>
    </alternativeName>
    <alternativeName>
        <fullName evidence="4">Mo-MPT guanylyltransferase</fullName>
    </alternativeName>
    <alternativeName>
        <fullName evidence="4">Molybdopterin guanylyltransferase</fullName>
    </alternativeName>
    <alternativeName>
        <fullName evidence="4">Molybdopterin-guanine dinucleotide synthase</fullName>
        <shortName evidence="4">MGD synthase</shortName>
    </alternativeName>
</protein>
<dbReference type="GO" id="GO:0061603">
    <property type="term" value="F:molybdenum cofactor guanylyltransferase activity"/>
    <property type="evidence" value="ECO:0007669"/>
    <property type="project" value="UniProtKB-EC"/>
</dbReference>
<keyword evidence="1 4" id="KW-0460">Magnesium</keyword>
<dbReference type="AlphaFoldDB" id="A0A8J7JZV5"/>
<name>A0A8J7JZV5_9GAMM</name>
<dbReference type="CDD" id="cd03116">
    <property type="entry name" value="MobB"/>
    <property type="match status" value="1"/>
</dbReference>
<keyword evidence="3 4" id="KW-0501">Molybdenum cofactor biosynthesis</keyword>
<feature type="domain" description="Molybdopterin-guanine dinucleotide biosynthesis protein B (MobB)" evidence="5">
    <location>
        <begin position="203"/>
        <end position="336"/>
    </location>
</feature>